<keyword evidence="3" id="KW-0963">Cytoplasm</keyword>
<dbReference type="Proteomes" id="UP000721415">
    <property type="component" value="Unassembled WGS sequence"/>
</dbReference>
<dbReference type="Gene3D" id="2.30.22.10">
    <property type="entry name" value="Head domain of nucleotide exchange factor GrpE"/>
    <property type="match status" value="1"/>
</dbReference>
<dbReference type="PRINTS" id="PR00773">
    <property type="entry name" value="GRPEPROTEIN"/>
</dbReference>
<dbReference type="SUPFAM" id="SSF58014">
    <property type="entry name" value="Coiled-coil domain of nucleotide exchange factor GrpE"/>
    <property type="match status" value="1"/>
</dbReference>
<dbReference type="PROSITE" id="PS01071">
    <property type="entry name" value="GRPE"/>
    <property type="match status" value="1"/>
</dbReference>
<dbReference type="HAMAP" id="MF_01151">
    <property type="entry name" value="GrpE"/>
    <property type="match status" value="1"/>
</dbReference>
<evidence type="ECO:0000256" key="3">
    <source>
        <dbReference type="HAMAP-Rule" id="MF_01151"/>
    </source>
</evidence>
<keyword evidence="8" id="KW-1185">Reference proteome</keyword>
<dbReference type="Gene3D" id="3.90.20.20">
    <property type="match status" value="1"/>
</dbReference>
<name>A0ABS0LP82_9LACT</name>
<evidence type="ECO:0000256" key="2">
    <source>
        <dbReference type="ARBA" id="ARBA00023186"/>
    </source>
</evidence>
<proteinExistence type="inferred from homology"/>
<sequence>MDNQANEKIDAQEKNSDLNQKNVEEIEKETMDNAEELSPQEDHSDSIQEESSKVDELMHQMEELEDRNLRLQAEIANIQRSNLRERQESAKYRSQFLAKRLVDAMDNLERALQQEVKSEEAQAIHKGVEMVYEQILSAFKEENIEMINPINQPFDPNFHQAVTTQPAEDGQDTDIVINVLQKGYVLNDRIIRPAMVIVSA</sequence>
<evidence type="ECO:0000256" key="5">
    <source>
        <dbReference type="RuleBase" id="RU004478"/>
    </source>
</evidence>
<dbReference type="InterPro" id="IPR000740">
    <property type="entry name" value="GrpE"/>
</dbReference>
<dbReference type="InterPro" id="IPR013805">
    <property type="entry name" value="GrpE_CC"/>
</dbReference>
<dbReference type="SUPFAM" id="SSF51064">
    <property type="entry name" value="Head domain of nucleotide exchange factor GrpE"/>
    <property type="match status" value="1"/>
</dbReference>
<dbReference type="InterPro" id="IPR009012">
    <property type="entry name" value="GrpE_head"/>
</dbReference>
<feature type="compositionally biased region" description="Basic and acidic residues" evidence="6">
    <location>
        <begin position="1"/>
        <end position="31"/>
    </location>
</feature>
<evidence type="ECO:0000256" key="4">
    <source>
        <dbReference type="RuleBase" id="RU000639"/>
    </source>
</evidence>
<feature type="compositionally biased region" description="Basic and acidic residues" evidence="6">
    <location>
        <begin position="40"/>
        <end position="54"/>
    </location>
</feature>
<comment type="function">
    <text evidence="3 4">Participates actively in the response to hyperosmotic and heat shock by preventing the aggregation of stress-denatured proteins, in association with DnaK and GrpE. It is the nucleotide exchange factor for DnaK and may function as a thermosensor. Unfolded proteins bind initially to DnaJ; upon interaction with the DnaJ-bound protein, DnaK hydrolyzes its bound ATP, resulting in the formation of a stable complex. GrpE releases ADP from DnaK; ATP binding to DnaK triggers the release of the substrate protein, thus completing the reaction cycle. Several rounds of ATP-dependent interactions between DnaJ, DnaK and GrpE are required for fully efficient folding.</text>
</comment>
<keyword evidence="3 4" id="KW-0346">Stress response</keyword>
<reference evidence="7 8" key="1">
    <citation type="submission" date="2020-07" db="EMBL/GenBank/DDBJ databases">
        <title>Facklamia lactis sp. nov., isolated from raw milk.</title>
        <authorList>
            <person name="Doll E.V."/>
            <person name="Huptas C."/>
            <person name="Staib L."/>
            <person name="Wenning M."/>
            <person name="Scherer S."/>
        </authorList>
    </citation>
    <scope>NUCLEOTIDE SEQUENCE [LARGE SCALE GENOMIC DNA]</scope>
    <source>
        <strain evidence="7 8">DSM 111018</strain>
    </source>
</reference>
<dbReference type="NCBIfam" id="NF010738">
    <property type="entry name" value="PRK14140.1"/>
    <property type="match status" value="1"/>
</dbReference>
<comment type="subunit">
    <text evidence="3">Homodimer.</text>
</comment>
<gene>
    <name evidence="3 7" type="primary">grpE</name>
    <name evidence="7" type="ORF">HZY91_00185</name>
</gene>
<dbReference type="Pfam" id="PF01025">
    <property type="entry name" value="GrpE"/>
    <property type="match status" value="1"/>
</dbReference>
<evidence type="ECO:0000256" key="1">
    <source>
        <dbReference type="ARBA" id="ARBA00009054"/>
    </source>
</evidence>
<feature type="region of interest" description="Disordered" evidence="6">
    <location>
        <begin position="1"/>
        <end position="54"/>
    </location>
</feature>
<comment type="caution">
    <text evidence="7">The sequence shown here is derived from an EMBL/GenBank/DDBJ whole genome shotgun (WGS) entry which is preliminary data.</text>
</comment>
<keyword evidence="2 3" id="KW-0143">Chaperone</keyword>
<comment type="similarity">
    <text evidence="1 3 5">Belongs to the GrpE family.</text>
</comment>
<dbReference type="EMBL" id="JACBXQ010000001">
    <property type="protein sequence ID" value="MBG9985305.1"/>
    <property type="molecule type" value="Genomic_DNA"/>
</dbReference>
<comment type="subcellular location">
    <subcellularLocation>
        <location evidence="3">Cytoplasm</location>
    </subcellularLocation>
</comment>
<dbReference type="CDD" id="cd00446">
    <property type="entry name" value="GrpE"/>
    <property type="match status" value="1"/>
</dbReference>
<evidence type="ECO:0000313" key="8">
    <source>
        <dbReference type="Proteomes" id="UP000721415"/>
    </source>
</evidence>
<organism evidence="7 8">
    <name type="scientific">Facklamia lactis</name>
    <dbReference type="NCBI Taxonomy" id="2749967"/>
    <lineage>
        <taxon>Bacteria</taxon>
        <taxon>Bacillati</taxon>
        <taxon>Bacillota</taxon>
        <taxon>Bacilli</taxon>
        <taxon>Lactobacillales</taxon>
        <taxon>Aerococcaceae</taxon>
        <taxon>Facklamia</taxon>
    </lineage>
</organism>
<evidence type="ECO:0000256" key="6">
    <source>
        <dbReference type="SAM" id="MobiDB-lite"/>
    </source>
</evidence>
<protein>
    <recommendedName>
        <fullName evidence="3 4">Protein GrpE</fullName>
    </recommendedName>
    <alternativeName>
        <fullName evidence="3">HSP-70 cofactor</fullName>
    </alternativeName>
</protein>
<dbReference type="PANTHER" id="PTHR21237:SF23">
    <property type="entry name" value="GRPE PROTEIN HOMOLOG, MITOCHONDRIAL"/>
    <property type="match status" value="1"/>
</dbReference>
<evidence type="ECO:0000313" key="7">
    <source>
        <dbReference type="EMBL" id="MBG9985305.1"/>
    </source>
</evidence>
<accession>A0ABS0LP82</accession>
<dbReference type="PANTHER" id="PTHR21237">
    <property type="entry name" value="GRPE PROTEIN"/>
    <property type="match status" value="1"/>
</dbReference>